<dbReference type="EMBL" id="RBIN01000001">
    <property type="protein sequence ID" value="RKR07390.1"/>
    <property type="molecule type" value="Genomic_DNA"/>
</dbReference>
<evidence type="ECO:0000313" key="3">
    <source>
        <dbReference type="Proteomes" id="UP000281975"/>
    </source>
</evidence>
<sequence>MLKLGFVRTLVTRTAGACLLLVMAALVGHALLAMSHMQATPDERPGEAKEQPSGAPPAAAGSAFRLVTESAAAGA</sequence>
<name>A0A420X0W7_9GAMM</name>
<organism evidence="2 3">
    <name type="scientific">Kushneria sinocarnis</name>
    <dbReference type="NCBI Taxonomy" id="595502"/>
    <lineage>
        <taxon>Bacteria</taxon>
        <taxon>Pseudomonadati</taxon>
        <taxon>Pseudomonadota</taxon>
        <taxon>Gammaproteobacteria</taxon>
        <taxon>Oceanospirillales</taxon>
        <taxon>Halomonadaceae</taxon>
        <taxon>Kushneria</taxon>
    </lineage>
</organism>
<feature type="compositionally biased region" description="Low complexity" evidence="1">
    <location>
        <begin position="52"/>
        <end position="61"/>
    </location>
</feature>
<feature type="compositionally biased region" description="Basic and acidic residues" evidence="1">
    <location>
        <begin position="41"/>
        <end position="50"/>
    </location>
</feature>
<keyword evidence="3" id="KW-1185">Reference proteome</keyword>
<proteinExistence type="predicted"/>
<comment type="caution">
    <text evidence="2">The sequence shown here is derived from an EMBL/GenBank/DDBJ whole genome shotgun (WGS) entry which is preliminary data.</text>
</comment>
<dbReference type="Proteomes" id="UP000281975">
    <property type="component" value="Unassembled WGS sequence"/>
</dbReference>
<dbReference type="AlphaFoldDB" id="A0A420X0W7"/>
<gene>
    <name evidence="2" type="ORF">C7446_0202</name>
</gene>
<accession>A0A420X0W7</accession>
<reference evidence="2 3" key="1">
    <citation type="submission" date="2018-10" db="EMBL/GenBank/DDBJ databases">
        <title>Genomic Encyclopedia of Type Strains, Phase IV (KMG-IV): sequencing the most valuable type-strain genomes for metagenomic binning, comparative biology and taxonomic classification.</title>
        <authorList>
            <person name="Goeker M."/>
        </authorList>
    </citation>
    <scope>NUCLEOTIDE SEQUENCE [LARGE SCALE GENOMIC DNA]</scope>
    <source>
        <strain evidence="2 3">DSM 23229</strain>
    </source>
</reference>
<evidence type="ECO:0000313" key="2">
    <source>
        <dbReference type="EMBL" id="RKR07390.1"/>
    </source>
</evidence>
<evidence type="ECO:0000256" key="1">
    <source>
        <dbReference type="SAM" id="MobiDB-lite"/>
    </source>
</evidence>
<feature type="region of interest" description="Disordered" evidence="1">
    <location>
        <begin position="38"/>
        <end position="61"/>
    </location>
</feature>
<dbReference type="RefSeq" id="WP_121170407.1">
    <property type="nucleotide sequence ID" value="NZ_RBIN01000001.1"/>
</dbReference>
<protein>
    <submittedName>
        <fullName evidence="2">Uncharacterized protein</fullName>
    </submittedName>
</protein>